<keyword evidence="1" id="KW-0472">Membrane</keyword>
<evidence type="ECO:0000313" key="3">
    <source>
        <dbReference type="Proteomes" id="UP000683559"/>
    </source>
</evidence>
<protein>
    <submittedName>
        <fullName evidence="2">Uncharacterized protein</fullName>
    </submittedName>
</protein>
<sequence>MPPLHVMTPARAKLPLSVAELLCAATSLAAALQAERSMDKSGIGDLERFAFWNSVVALSVMLFFLFWVAAVLLALFTRQRGNFPSAARYWKDLIPDVLFPPLLLAAGWLVFVLLG</sequence>
<dbReference type="Proteomes" id="UP000683559">
    <property type="component" value="Chromosome"/>
</dbReference>
<reference evidence="2 3" key="1">
    <citation type="submission" date="2021-06" db="EMBL/GenBank/DDBJ databases">
        <title>Gemonas diversity in paddy soil.</title>
        <authorList>
            <person name="Liu G."/>
        </authorList>
    </citation>
    <scope>NUCLEOTIDE SEQUENCE [LARGE SCALE GENOMIC DNA]</scope>
    <source>
        <strain evidence="2 3">RG2</strain>
    </source>
</reference>
<feature type="transmembrane region" description="Helical" evidence="1">
    <location>
        <begin position="55"/>
        <end position="76"/>
    </location>
</feature>
<keyword evidence="3" id="KW-1185">Reference proteome</keyword>
<organism evidence="2 3">
    <name type="scientific">Geomonas subterranea</name>
    <dbReference type="NCBI Taxonomy" id="2847989"/>
    <lineage>
        <taxon>Bacteria</taxon>
        <taxon>Pseudomonadati</taxon>
        <taxon>Thermodesulfobacteriota</taxon>
        <taxon>Desulfuromonadia</taxon>
        <taxon>Geobacterales</taxon>
        <taxon>Geobacteraceae</taxon>
        <taxon>Geomonas</taxon>
    </lineage>
</organism>
<keyword evidence="1" id="KW-0812">Transmembrane</keyword>
<gene>
    <name evidence="2" type="ORF">KP001_10715</name>
</gene>
<evidence type="ECO:0000313" key="2">
    <source>
        <dbReference type="EMBL" id="QXE92953.1"/>
    </source>
</evidence>
<dbReference type="RefSeq" id="WP_217289490.1">
    <property type="nucleotide sequence ID" value="NZ_CP077683.1"/>
</dbReference>
<name>A0ABX8LMP5_9BACT</name>
<proteinExistence type="predicted"/>
<dbReference type="EMBL" id="CP077683">
    <property type="protein sequence ID" value="QXE92953.1"/>
    <property type="molecule type" value="Genomic_DNA"/>
</dbReference>
<accession>A0ABX8LMP5</accession>
<keyword evidence="1" id="KW-1133">Transmembrane helix</keyword>
<feature type="transmembrane region" description="Helical" evidence="1">
    <location>
        <begin position="97"/>
        <end position="114"/>
    </location>
</feature>
<evidence type="ECO:0000256" key="1">
    <source>
        <dbReference type="SAM" id="Phobius"/>
    </source>
</evidence>